<feature type="compositionally biased region" description="Polar residues" evidence="2">
    <location>
        <begin position="333"/>
        <end position="351"/>
    </location>
</feature>
<dbReference type="VEuPathDB" id="FungiDB:SPPG_07406"/>
<dbReference type="AlphaFoldDB" id="A0A0L0H913"/>
<gene>
    <name evidence="4" type="ORF">SPPG_07406</name>
</gene>
<feature type="region of interest" description="Disordered" evidence="2">
    <location>
        <begin position="333"/>
        <end position="414"/>
    </location>
</feature>
<dbReference type="InterPro" id="IPR003114">
    <property type="entry name" value="Phox_assoc"/>
</dbReference>
<proteinExistence type="inferred from homology"/>
<dbReference type="PANTHER" id="PTHR22775:SF3">
    <property type="entry name" value="SORTING NEXIN-13"/>
    <property type="match status" value="1"/>
</dbReference>
<feature type="compositionally biased region" description="Basic and acidic residues" evidence="2">
    <location>
        <begin position="352"/>
        <end position="367"/>
    </location>
</feature>
<evidence type="ECO:0000313" key="5">
    <source>
        <dbReference type="Proteomes" id="UP000053201"/>
    </source>
</evidence>
<dbReference type="PROSITE" id="PS51207">
    <property type="entry name" value="PXA"/>
    <property type="match status" value="1"/>
</dbReference>
<dbReference type="Pfam" id="PF08628">
    <property type="entry name" value="Nexin_C"/>
    <property type="match status" value="1"/>
</dbReference>
<evidence type="ECO:0000313" key="4">
    <source>
        <dbReference type="EMBL" id="KNC97491.1"/>
    </source>
</evidence>
<dbReference type="GO" id="GO:0035091">
    <property type="term" value="F:phosphatidylinositol binding"/>
    <property type="evidence" value="ECO:0007669"/>
    <property type="project" value="TreeGrafter"/>
</dbReference>
<keyword evidence="5" id="KW-1185">Reference proteome</keyword>
<name>A0A0L0H913_SPIPD</name>
<sequence>MPRRFPSAATPQQLFDRIRPERLTSSPHVDAELYKIISLILRDYVCVWYQELSHDEEFLAEIVHIIGHAVQELEHNCLAKVDWVNFLAKNVPDVLRTHIHDYRNCKEKLGTVYAGGKSLEQLFHGCQPHFALENAETEVDYCRKIVDVLLTILLPEDELKSDCLRFSLREILLNAVLLPSVERFTDGDHINQLIVLILSSSTVNDAYDASGASVSEMPHVPEYSRDTLPSSPQLAPIRDRSSTHDPASNLSGREHLPLLFNVEDAVQPSFLKRRRTVAPHSSGTASSLVTKLTSGFETGLDKVSNRFGRIKNAVATPAQREQKSKLPVANPTLLSTTSQCQAPTDVTQSSRNDPDRISIAHIDDAYRRGVAPATSDVSGSSEPTNQNNERPPMDDGGTDEFASRSSDDENSGLSIDSVYTDATEKSLDFDNLSEGPLKGKGTSFTSDIDPTKFSPFRNEMRESAAITLRDIWTGLLAVQREARSGPWMIGSIDTTQYEADHLEDNLIDFIISAIRLGKRRKWLYTQVVFFLKPILHFFGGSLMNRLIIKGVHAVICEDMVAKYLLWFRSSMWPGNILADGTSDGTTDTTRKEATRREAETLLRKSVPPIIYTSFGEDEVQDSLSDLVDMLQYTYINKHLFYVLLDLCMVQLAPEIVDMAHRRDK</sequence>
<dbReference type="Pfam" id="PF02194">
    <property type="entry name" value="PXA"/>
    <property type="match status" value="1"/>
</dbReference>
<dbReference type="SMART" id="SM00313">
    <property type="entry name" value="PXA"/>
    <property type="match status" value="1"/>
</dbReference>
<feature type="region of interest" description="Disordered" evidence="2">
    <location>
        <begin position="219"/>
        <end position="252"/>
    </location>
</feature>
<dbReference type="Proteomes" id="UP000053201">
    <property type="component" value="Unassembled WGS sequence"/>
</dbReference>
<feature type="compositionally biased region" description="Polar residues" evidence="2">
    <location>
        <begin position="375"/>
        <end position="389"/>
    </location>
</feature>
<dbReference type="InterPro" id="IPR013937">
    <property type="entry name" value="Sorting_nexin_C"/>
</dbReference>
<feature type="domain" description="PXA" evidence="3">
    <location>
        <begin position="26"/>
        <end position="202"/>
    </location>
</feature>
<dbReference type="STRING" id="645134.A0A0L0H913"/>
<evidence type="ECO:0000259" key="3">
    <source>
        <dbReference type="PROSITE" id="PS51207"/>
    </source>
</evidence>
<protein>
    <recommendedName>
        <fullName evidence="3">PXA domain-containing protein</fullName>
    </recommendedName>
</protein>
<organism evidence="4 5">
    <name type="scientific">Spizellomyces punctatus (strain DAOM BR117)</name>
    <dbReference type="NCBI Taxonomy" id="645134"/>
    <lineage>
        <taxon>Eukaryota</taxon>
        <taxon>Fungi</taxon>
        <taxon>Fungi incertae sedis</taxon>
        <taxon>Chytridiomycota</taxon>
        <taxon>Chytridiomycota incertae sedis</taxon>
        <taxon>Chytridiomycetes</taxon>
        <taxon>Spizellomycetales</taxon>
        <taxon>Spizellomycetaceae</taxon>
        <taxon>Spizellomyces</taxon>
    </lineage>
</organism>
<evidence type="ECO:0000256" key="1">
    <source>
        <dbReference type="ARBA" id="ARBA00010883"/>
    </source>
</evidence>
<reference evidence="4 5" key="1">
    <citation type="submission" date="2009-08" db="EMBL/GenBank/DDBJ databases">
        <title>The Genome Sequence of Spizellomyces punctatus strain DAOM BR117.</title>
        <authorList>
            <consortium name="The Broad Institute Genome Sequencing Platform"/>
            <person name="Russ C."/>
            <person name="Cuomo C."/>
            <person name="Shea T."/>
            <person name="Young S.K."/>
            <person name="Zeng Q."/>
            <person name="Koehrsen M."/>
            <person name="Haas B."/>
            <person name="Borodovsky M."/>
            <person name="Guigo R."/>
            <person name="Alvarado L."/>
            <person name="Berlin A."/>
            <person name="Bochicchio J."/>
            <person name="Borenstein D."/>
            <person name="Chapman S."/>
            <person name="Chen Z."/>
            <person name="Engels R."/>
            <person name="Freedman E."/>
            <person name="Gellesch M."/>
            <person name="Goldberg J."/>
            <person name="Griggs A."/>
            <person name="Gujja S."/>
            <person name="Heiman D."/>
            <person name="Hepburn T."/>
            <person name="Howarth C."/>
            <person name="Jen D."/>
            <person name="Larson L."/>
            <person name="Lewis B."/>
            <person name="Mehta T."/>
            <person name="Park D."/>
            <person name="Pearson M."/>
            <person name="Roberts A."/>
            <person name="Saif S."/>
            <person name="Shenoy N."/>
            <person name="Sisk P."/>
            <person name="Stolte C."/>
            <person name="Sykes S."/>
            <person name="Thomson T."/>
            <person name="Walk T."/>
            <person name="White J."/>
            <person name="Yandava C."/>
            <person name="Burger G."/>
            <person name="Gray M.W."/>
            <person name="Holland P.W.H."/>
            <person name="King N."/>
            <person name="Lang F.B.F."/>
            <person name="Roger A.J."/>
            <person name="Ruiz-Trillo I."/>
            <person name="Lander E."/>
            <person name="Nusbaum C."/>
        </authorList>
    </citation>
    <scope>NUCLEOTIDE SEQUENCE [LARGE SCALE GENOMIC DNA]</scope>
    <source>
        <strain evidence="4 5">DAOM BR117</strain>
    </source>
</reference>
<dbReference type="OMA" id="PEEEWIT"/>
<dbReference type="EMBL" id="KQ257464">
    <property type="protein sequence ID" value="KNC97491.1"/>
    <property type="molecule type" value="Genomic_DNA"/>
</dbReference>
<dbReference type="PANTHER" id="PTHR22775">
    <property type="entry name" value="SORTING NEXIN"/>
    <property type="match status" value="1"/>
</dbReference>
<comment type="similarity">
    <text evidence="1">Belongs to the sorting nexin family.</text>
</comment>
<dbReference type="RefSeq" id="XP_016605531.1">
    <property type="nucleotide sequence ID" value="XM_016755572.1"/>
</dbReference>
<evidence type="ECO:0000256" key="2">
    <source>
        <dbReference type="SAM" id="MobiDB-lite"/>
    </source>
</evidence>
<dbReference type="InParanoid" id="A0A0L0H913"/>
<dbReference type="OrthoDB" id="5582218at2759"/>
<dbReference type="GeneID" id="27690624"/>
<dbReference type="eggNOG" id="KOG2101">
    <property type="taxonomic scope" value="Eukaryota"/>
</dbReference>
<accession>A0A0L0H913</accession>